<comment type="caution">
    <text evidence="2">The sequence shown here is derived from an EMBL/GenBank/DDBJ whole genome shotgun (WGS) entry which is preliminary data.</text>
</comment>
<dbReference type="Proteomes" id="UP000078397">
    <property type="component" value="Unassembled WGS sequence"/>
</dbReference>
<evidence type="ECO:0000256" key="1">
    <source>
        <dbReference type="SAM" id="MobiDB-lite"/>
    </source>
</evidence>
<feature type="region of interest" description="Disordered" evidence="1">
    <location>
        <begin position="86"/>
        <end position="119"/>
    </location>
</feature>
<dbReference type="GeneID" id="28858456"/>
<dbReference type="RefSeq" id="XP_018138957.1">
    <property type="nucleotide sequence ID" value="XM_018294462.1"/>
</dbReference>
<name>A0A179F6T0_METCM</name>
<protein>
    <submittedName>
        <fullName evidence="2">Uncharacterized protein</fullName>
    </submittedName>
</protein>
<accession>A0A179F6T0</accession>
<keyword evidence="3" id="KW-1185">Reference proteome</keyword>
<evidence type="ECO:0000313" key="2">
    <source>
        <dbReference type="EMBL" id="OAQ61148.1"/>
    </source>
</evidence>
<sequence>MMSSNLSKSVCRWLNESRATGLGAWPSFHEGSVMRSTSGTRDEQTCRGSHHTTCSSSIRGRTGFLNGMAGLERWAATSCMQVTGATERLPQGTDGKEEKILHTCSSDSQPPAVAQHQLP</sequence>
<gene>
    <name evidence="2" type="ORF">VFPPC_16709</name>
</gene>
<proteinExistence type="predicted"/>
<reference evidence="2 3" key="1">
    <citation type="journal article" date="2016" name="PLoS Pathog.">
        <title>Biosynthesis of antibiotic leucinostatins in bio-control fungus Purpureocillium lilacinum and their inhibition on phytophthora revealed by genome mining.</title>
        <authorList>
            <person name="Wang G."/>
            <person name="Liu Z."/>
            <person name="Lin R."/>
            <person name="Li E."/>
            <person name="Mao Z."/>
            <person name="Ling J."/>
            <person name="Yang Y."/>
            <person name="Yin W.B."/>
            <person name="Xie B."/>
        </authorList>
    </citation>
    <scope>NUCLEOTIDE SEQUENCE [LARGE SCALE GENOMIC DNA]</scope>
    <source>
        <strain evidence="2">170</strain>
    </source>
</reference>
<dbReference type="KEGG" id="pchm:VFPPC_16709"/>
<evidence type="ECO:0000313" key="3">
    <source>
        <dbReference type="Proteomes" id="UP000078397"/>
    </source>
</evidence>
<dbReference type="AlphaFoldDB" id="A0A179F6T0"/>
<dbReference type="EMBL" id="LSBJ02000001">
    <property type="protein sequence ID" value="OAQ61148.1"/>
    <property type="molecule type" value="Genomic_DNA"/>
</dbReference>
<organism evidence="2 3">
    <name type="scientific">Pochonia chlamydosporia 170</name>
    <dbReference type="NCBI Taxonomy" id="1380566"/>
    <lineage>
        <taxon>Eukaryota</taxon>
        <taxon>Fungi</taxon>
        <taxon>Dikarya</taxon>
        <taxon>Ascomycota</taxon>
        <taxon>Pezizomycotina</taxon>
        <taxon>Sordariomycetes</taxon>
        <taxon>Hypocreomycetidae</taxon>
        <taxon>Hypocreales</taxon>
        <taxon>Clavicipitaceae</taxon>
        <taxon>Pochonia</taxon>
    </lineage>
</organism>
<feature type="region of interest" description="Disordered" evidence="1">
    <location>
        <begin position="29"/>
        <end position="53"/>
    </location>
</feature>